<proteinExistence type="inferred from homology"/>
<dbReference type="EMBL" id="JEOB01000004">
    <property type="protein sequence ID" value="EXM37920.1"/>
    <property type="molecule type" value="Genomic_DNA"/>
</dbReference>
<dbReference type="GO" id="GO:0016491">
    <property type="term" value="F:oxidoreductase activity"/>
    <property type="evidence" value="ECO:0007669"/>
    <property type="project" value="UniProtKB-KW"/>
</dbReference>
<evidence type="ECO:0000259" key="3">
    <source>
        <dbReference type="Pfam" id="PF14512"/>
    </source>
</evidence>
<dbReference type="PANTHER" id="PTHR43673:SF10">
    <property type="entry name" value="NADH DEHYDROGENASE_NAD(P)H NITROREDUCTASE XCC3605-RELATED"/>
    <property type="match status" value="1"/>
</dbReference>
<keyword evidence="2" id="KW-0560">Oxidoreductase</keyword>
<dbReference type="PATRIC" id="fig|1341156.4.peg.2912"/>
<comment type="caution">
    <text evidence="4">The sequence shown here is derived from an EMBL/GenBank/DDBJ whole genome shotgun (WGS) entry which is preliminary data.</text>
</comment>
<reference evidence="4 5" key="1">
    <citation type="submission" date="2013-06" db="EMBL/GenBank/DDBJ databases">
        <title>Rumen cellulosomics: divergent fiber-degrading strategies revealed by comparative genome-wide analysis of six Ruminococcal strains.</title>
        <authorList>
            <person name="Dassa B."/>
            <person name="Borovok I."/>
            <person name="Lamed R."/>
            <person name="Flint H."/>
            <person name="Yeoman C.J."/>
            <person name="White B."/>
            <person name="Bayer E.A."/>
        </authorList>
    </citation>
    <scope>NUCLEOTIDE SEQUENCE [LARGE SCALE GENOMIC DNA]</scope>
    <source>
        <strain evidence="4 5">SY3</strain>
    </source>
</reference>
<dbReference type="Pfam" id="PF14512">
    <property type="entry name" value="TM1586_NiRdase"/>
    <property type="match status" value="1"/>
</dbReference>
<feature type="domain" description="Putative nitroreductase TM1586" evidence="3">
    <location>
        <begin position="3"/>
        <end position="240"/>
    </location>
</feature>
<evidence type="ECO:0000313" key="4">
    <source>
        <dbReference type="EMBL" id="EXM37920.1"/>
    </source>
</evidence>
<evidence type="ECO:0000313" key="5">
    <source>
        <dbReference type="Proteomes" id="UP000021369"/>
    </source>
</evidence>
<dbReference type="Proteomes" id="UP000021369">
    <property type="component" value="Unassembled WGS sequence"/>
</dbReference>
<dbReference type="Gene3D" id="3.40.109.30">
    <property type="entry name" value="putative nitroreductase (tm1586), domain 2"/>
    <property type="match status" value="1"/>
</dbReference>
<dbReference type="Gene3D" id="3.40.109.10">
    <property type="entry name" value="NADH Oxidase"/>
    <property type="match status" value="1"/>
</dbReference>
<dbReference type="SUPFAM" id="SSF55469">
    <property type="entry name" value="FMN-dependent nitroreductase-like"/>
    <property type="match status" value="2"/>
</dbReference>
<evidence type="ECO:0000256" key="1">
    <source>
        <dbReference type="ARBA" id="ARBA00007118"/>
    </source>
</evidence>
<accession>A0A011WLK3</accession>
<dbReference type="AlphaFoldDB" id="A0A011WLK3"/>
<sequence length="275" mass="30927">MNNVFGLISERKSVRTFDSDEITPLVRDDILRYAKGIKTPYGQEVDVRILDKGMHGLSSPVIVGTDTYIAGKMERAEHAEEAFGYFFEELVLYIQSLGLGTTWIGGTMDRKAFEDAMELDSNEVMPCVSPIGKPADKRSIRETMMRKGLRADSRKKFEELFFDGSIDVPLSEARYPELSEILEAVRLAPSAVNKQPWRVIVTSTGAHFYIKHDMGYIDSTGWDMQKIDMGIALCHFGLCAEANGIETRFSIEDPGLDAGKLEYIASFLIEKWSEE</sequence>
<dbReference type="InterPro" id="IPR029478">
    <property type="entry name" value="TM1586_NiRdase"/>
</dbReference>
<dbReference type="RefSeq" id="WP_037289946.1">
    <property type="nucleotide sequence ID" value="NZ_JEOB01000004.1"/>
</dbReference>
<dbReference type="InterPro" id="IPR000415">
    <property type="entry name" value="Nitroreductase-like"/>
</dbReference>
<protein>
    <submittedName>
        <fullName evidence="4">Nitroreductase</fullName>
    </submittedName>
</protein>
<keyword evidence="5" id="KW-1185">Reference proteome</keyword>
<comment type="similarity">
    <text evidence="1">Belongs to the nitroreductase family.</text>
</comment>
<gene>
    <name evidence="4" type="ORF">RASY3_16560</name>
</gene>
<dbReference type="OrthoDB" id="9814075at2"/>
<organism evidence="4 5">
    <name type="scientific">Ruminococcus albus SY3</name>
    <dbReference type="NCBI Taxonomy" id="1341156"/>
    <lineage>
        <taxon>Bacteria</taxon>
        <taxon>Bacillati</taxon>
        <taxon>Bacillota</taxon>
        <taxon>Clostridia</taxon>
        <taxon>Eubacteriales</taxon>
        <taxon>Oscillospiraceae</taxon>
        <taxon>Ruminococcus</taxon>
    </lineage>
</organism>
<dbReference type="PANTHER" id="PTHR43673">
    <property type="entry name" value="NAD(P)H NITROREDUCTASE YDGI-RELATED"/>
    <property type="match status" value="1"/>
</dbReference>
<evidence type="ECO:0000256" key="2">
    <source>
        <dbReference type="ARBA" id="ARBA00023002"/>
    </source>
</evidence>
<name>A0A011WLK3_RUMAL</name>